<accession>L0ETM9</accession>
<dbReference type="PRINTS" id="PR00081">
    <property type="entry name" value="GDHRDH"/>
</dbReference>
<dbReference type="AlphaFoldDB" id="L0ETM9"/>
<protein>
    <submittedName>
        <fullName evidence="3">Oxidoreductase, short-chain dehydrogenase/reductase family</fullName>
        <ecNumber evidence="3">1.1.1.-</ecNumber>
    </submittedName>
</protein>
<keyword evidence="2 3" id="KW-0560">Oxidoreductase</keyword>
<dbReference type="eggNOG" id="COG0300">
    <property type="taxonomic scope" value="Bacteria"/>
</dbReference>
<name>L0ETM9_LIBCB</name>
<dbReference type="RefSeq" id="WP_015272617.1">
    <property type="nucleotide sequence ID" value="NC_019907.1"/>
</dbReference>
<reference evidence="3 4" key="1">
    <citation type="journal article" date="2012" name="Stand. Genomic Sci.">
        <title>Complete genome sequence of Liberibacter crescens BT-1.</title>
        <authorList>
            <person name="Leonard M.T."/>
            <person name="Fagen J.R."/>
            <person name="Davis-Richardson A.G."/>
            <person name="Davis M.J."/>
            <person name="Triplett E.W."/>
        </authorList>
    </citation>
    <scope>NUCLEOTIDE SEQUENCE [LARGE SCALE GENOMIC DNA]</scope>
    <source>
        <strain evidence="3 4">BT-1</strain>
    </source>
</reference>
<dbReference type="PANTHER" id="PTHR44196:SF1">
    <property type="entry name" value="DEHYDROGENASE_REDUCTASE SDR FAMILY MEMBER 7B"/>
    <property type="match status" value="1"/>
</dbReference>
<dbReference type="STRING" id="1215343.B488_01970"/>
<dbReference type="GO" id="GO:0016020">
    <property type="term" value="C:membrane"/>
    <property type="evidence" value="ECO:0007669"/>
    <property type="project" value="TreeGrafter"/>
</dbReference>
<dbReference type="HOGENOM" id="CLU_010194_2_1_5"/>
<dbReference type="Gene3D" id="3.40.50.720">
    <property type="entry name" value="NAD(P)-binding Rossmann-like Domain"/>
    <property type="match status" value="1"/>
</dbReference>
<gene>
    <name evidence="3" type="ordered locus">B488_01970</name>
</gene>
<proteinExistence type="inferred from homology"/>
<dbReference type="KEGG" id="lcc:B488_01970"/>
<dbReference type="Proteomes" id="UP000010799">
    <property type="component" value="Chromosome"/>
</dbReference>
<dbReference type="PANTHER" id="PTHR44196">
    <property type="entry name" value="DEHYDROGENASE/REDUCTASE SDR FAMILY MEMBER 7B"/>
    <property type="match status" value="1"/>
</dbReference>
<evidence type="ECO:0000313" key="3">
    <source>
        <dbReference type="EMBL" id="AGA64190.1"/>
    </source>
</evidence>
<evidence type="ECO:0000256" key="1">
    <source>
        <dbReference type="ARBA" id="ARBA00006484"/>
    </source>
</evidence>
<dbReference type="SUPFAM" id="SSF51735">
    <property type="entry name" value="NAD(P)-binding Rossmann-fold domains"/>
    <property type="match status" value="1"/>
</dbReference>
<dbReference type="EMBL" id="CP003789">
    <property type="protein sequence ID" value="AGA64190.1"/>
    <property type="molecule type" value="Genomic_DNA"/>
</dbReference>
<evidence type="ECO:0000313" key="4">
    <source>
        <dbReference type="Proteomes" id="UP000010799"/>
    </source>
</evidence>
<dbReference type="PATRIC" id="fig|1215343.11.peg.206"/>
<dbReference type="InterPro" id="IPR036291">
    <property type="entry name" value="NAD(P)-bd_dom_sf"/>
</dbReference>
<dbReference type="InterPro" id="IPR002347">
    <property type="entry name" value="SDR_fam"/>
</dbReference>
<keyword evidence="4" id="KW-1185">Reference proteome</keyword>
<dbReference type="GO" id="GO:0016491">
    <property type="term" value="F:oxidoreductase activity"/>
    <property type="evidence" value="ECO:0007669"/>
    <property type="project" value="UniProtKB-KW"/>
</dbReference>
<dbReference type="EC" id="1.1.1.-" evidence="3"/>
<comment type="similarity">
    <text evidence="1">Belongs to the short-chain dehydrogenases/reductases (SDR) family.</text>
</comment>
<evidence type="ECO:0000256" key="2">
    <source>
        <dbReference type="ARBA" id="ARBA00023002"/>
    </source>
</evidence>
<dbReference type="Pfam" id="PF00106">
    <property type="entry name" value="adh_short"/>
    <property type="match status" value="1"/>
</dbReference>
<organism evidence="3 4">
    <name type="scientific">Liberibacter crescens (strain BT-1)</name>
    <dbReference type="NCBI Taxonomy" id="1215343"/>
    <lineage>
        <taxon>Bacteria</taxon>
        <taxon>Pseudomonadati</taxon>
        <taxon>Pseudomonadota</taxon>
        <taxon>Alphaproteobacteria</taxon>
        <taxon>Hyphomicrobiales</taxon>
        <taxon>Rhizobiaceae</taxon>
        <taxon>Liberibacter</taxon>
    </lineage>
</organism>
<sequence>MKLNSYKNEIIWIIGASSGIGYALAHELAKRNAILVLSARSSNDLENLKSVLGEKHKVFVLDVTDSVMTQRTAHAIYATFGRIDRVIFFAATYQPMKLYSLDLAVSRQIVEVNLLGALHVVKAVLSLPSVHKSIGQIALCGSVAGYAGLSGGQPYSATKAAIINLAESLYAELFDKIDIKLISPGFVRTRLTDQNDFTMPMIIKPEDAAKAIAQGLLSKAFEVHFPKHFTMLVKLLRFFPYRVYFWIIRQL</sequence>